<dbReference type="EMBL" id="LAZR01059015">
    <property type="protein sequence ID" value="KKK68680.1"/>
    <property type="molecule type" value="Genomic_DNA"/>
</dbReference>
<dbReference type="Gene3D" id="3.20.20.70">
    <property type="entry name" value="Aldolase class I"/>
    <property type="match status" value="1"/>
</dbReference>
<dbReference type="Pfam" id="PF01791">
    <property type="entry name" value="DeoC"/>
    <property type="match status" value="1"/>
</dbReference>
<dbReference type="InterPro" id="IPR050456">
    <property type="entry name" value="DeoC/FbaB_aldolase"/>
</dbReference>
<reference evidence="1" key="1">
    <citation type="journal article" date="2015" name="Nature">
        <title>Complex archaea that bridge the gap between prokaryotes and eukaryotes.</title>
        <authorList>
            <person name="Spang A."/>
            <person name="Saw J.H."/>
            <person name="Jorgensen S.L."/>
            <person name="Zaremba-Niedzwiedzka K."/>
            <person name="Martijn J."/>
            <person name="Lind A.E."/>
            <person name="van Eijk R."/>
            <person name="Schleper C."/>
            <person name="Guy L."/>
            <person name="Ettema T.J."/>
        </authorList>
    </citation>
    <scope>NUCLEOTIDE SEQUENCE</scope>
</reference>
<dbReference type="GO" id="GO:0016829">
    <property type="term" value="F:lyase activity"/>
    <property type="evidence" value="ECO:0007669"/>
    <property type="project" value="InterPro"/>
</dbReference>
<comment type="caution">
    <text evidence="1">The sequence shown here is derived from an EMBL/GenBank/DDBJ whole genome shotgun (WGS) entry which is preliminary data.</text>
</comment>
<dbReference type="AlphaFoldDB" id="A0A0F8Y4V3"/>
<dbReference type="InterPro" id="IPR013785">
    <property type="entry name" value="Aldolase_TIM"/>
</dbReference>
<gene>
    <name evidence="1" type="ORF">LCGC14_2941630</name>
</gene>
<name>A0A0F8Y4V3_9ZZZZ</name>
<evidence type="ECO:0008006" key="2">
    <source>
        <dbReference type="Google" id="ProtNLM"/>
    </source>
</evidence>
<accession>A0A0F8Y4V3</accession>
<evidence type="ECO:0000313" key="1">
    <source>
        <dbReference type="EMBL" id="KKK68680.1"/>
    </source>
</evidence>
<organism evidence="1">
    <name type="scientific">marine sediment metagenome</name>
    <dbReference type="NCBI Taxonomy" id="412755"/>
    <lineage>
        <taxon>unclassified sequences</taxon>
        <taxon>metagenomes</taxon>
        <taxon>ecological metagenomes</taxon>
    </lineage>
</organism>
<dbReference type="SUPFAM" id="SSF51569">
    <property type="entry name" value="Aldolase"/>
    <property type="match status" value="1"/>
</dbReference>
<proteinExistence type="predicted"/>
<dbReference type="InterPro" id="IPR002915">
    <property type="entry name" value="DeoC/FbaB/LacD_aldolase"/>
</dbReference>
<feature type="non-terminal residue" evidence="1">
    <location>
        <position position="114"/>
    </location>
</feature>
<protein>
    <recommendedName>
        <fullName evidence="2">Fructose-bisphosphate aldolase</fullName>
    </recommendedName>
</protein>
<sequence length="114" mass="12339">MFLYDYGPGDGTLLFLPIDQGIEHGPRDFFPNPASKDPDYQFRLAAEAGYSALACEIGMATKYYPAYAGQVPLLLKLNGKTEVPSADEAFSPCNASVEDAVRLGADAVGYTLYF</sequence>
<dbReference type="PANTHER" id="PTHR47916">
    <property type="entry name" value="FRUCTOSE-BISPHOSPHATE ALDOLASE CLASS 1"/>
    <property type="match status" value="1"/>
</dbReference>
<dbReference type="PANTHER" id="PTHR47916:SF1">
    <property type="entry name" value="3-HYDROXY-5-PHOSPHONOOXYPENTANE-2,4-DIONE THIOLASE"/>
    <property type="match status" value="1"/>
</dbReference>